<evidence type="ECO:0000256" key="3">
    <source>
        <dbReference type="ARBA" id="ARBA00023002"/>
    </source>
</evidence>
<dbReference type="SUPFAM" id="SSF51735">
    <property type="entry name" value="NAD(P)-binding Rossmann-fold domains"/>
    <property type="match status" value="1"/>
</dbReference>
<comment type="similarity">
    <text evidence="1">Belongs to the short-chain dehydrogenases/reductases (SDR) family.</text>
</comment>
<keyword evidence="3" id="KW-0560">Oxidoreductase</keyword>
<dbReference type="GO" id="GO:0016020">
    <property type="term" value="C:membrane"/>
    <property type="evidence" value="ECO:0007669"/>
    <property type="project" value="TreeGrafter"/>
</dbReference>
<comment type="caution">
    <text evidence="4">The sequence shown here is derived from an EMBL/GenBank/DDBJ whole genome shotgun (WGS) entry which is preliminary data.</text>
</comment>
<organism evidence="4 5">
    <name type="scientific">Aphanomyces euteiches</name>
    <dbReference type="NCBI Taxonomy" id="100861"/>
    <lineage>
        <taxon>Eukaryota</taxon>
        <taxon>Sar</taxon>
        <taxon>Stramenopiles</taxon>
        <taxon>Oomycota</taxon>
        <taxon>Saprolegniomycetes</taxon>
        <taxon>Saprolegniales</taxon>
        <taxon>Verrucalvaceae</taxon>
        <taxon>Aphanomyces</taxon>
    </lineage>
</organism>
<evidence type="ECO:0000313" key="5">
    <source>
        <dbReference type="Proteomes" id="UP000481153"/>
    </source>
</evidence>
<accession>A0A6G0WQL0</accession>
<dbReference type="VEuPathDB" id="FungiDB:AeMF1_013736"/>
<dbReference type="AlphaFoldDB" id="A0A6G0WQL0"/>
<reference evidence="4 5" key="1">
    <citation type="submission" date="2019-07" db="EMBL/GenBank/DDBJ databases">
        <title>Genomics analysis of Aphanomyces spp. identifies a new class of oomycete effector associated with host adaptation.</title>
        <authorList>
            <person name="Gaulin E."/>
        </authorList>
    </citation>
    <scope>NUCLEOTIDE SEQUENCE [LARGE SCALE GENOMIC DNA]</scope>
    <source>
        <strain evidence="4 5">ATCC 201684</strain>
    </source>
</reference>
<dbReference type="GO" id="GO:0016491">
    <property type="term" value="F:oxidoreductase activity"/>
    <property type="evidence" value="ECO:0007669"/>
    <property type="project" value="UniProtKB-KW"/>
</dbReference>
<dbReference type="InterPro" id="IPR036291">
    <property type="entry name" value="NAD(P)-bd_dom_sf"/>
</dbReference>
<proteinExistence type="inferred from homology"/>
<name>A0A6G0WQL0_9STRA</name>
<evidence type="ECO:0000256" key="2">
    <source>
        <dbReference type="ARBA" id="ARBA00022857"/>
    </source>
</evidence>
<dbReference type="EMBL" id="VJMJ01000162">
    <property type="protein sequence ID" value="KAF0729721.1"/>
    <property type="molecule type" value="Genomic_DNA"/>
</dbReference>
<evidence type="ECO:0000313" key="4">
    <source>
        <dbReference type="EMBL" id="KAF0729721.1"/>
    </source>
</evidence>
<dbReference type="InterPro" id="IPR002347">
    <property type="entry name" value="SDR_fam"/>
</dbReference>
<dbReference type="PANTHER" id="PTHR43490:SF73">
    <property type="entry name" value="OS07G0685800 PROTEIN"/>
    <property type="match status" value="1"/>
</dbReference>
<dbReference type="Gene3D" id="3.40.50.720">
    <property type="entry name" value="NAD(P)-binding Rossmann-like Domain"/>
    <property type="match status" value="1"/>
</dbReference>
<dbReference type="PANTHER" id="PTHR43490">
    <property type="entry name" value="(+)-NEOMENTHOL DEHYDROGENASE"/>
    <property type="match status" value="1"/>
</dbReference>
<sequence length="288" mass="31778">MAPRVYCVTGANKGIGYEVVRILAEHFKDQAIVLLGTRSIERGNAALAKMKQDNPSFEYANVHLLEMDVSEPTSIQAAAAFVEKTYCHVHVLVNNAGVFGREVGSEMCFQVNVFGVLNVLDAFRPLLVPNQSSNIVVASSAGAWTLRALSGQLQVIFEDFNALDIASVRSLLDDWKIAFAGKPSQFSWPAFAITNGAYGISKMALMALIRKWALDHPDIKTTMVCPGYCITDISYHTGFLTAAQGGEHVLFPVFHEKETISGRFYRESKETSFKAPRPEEYGPPVEFY</sequence>
<dbReference type="Pfam" id="PF00106">
    <property type="entry name" value="adh_short"/>
    <property type="match status" value="1"/>
</dbReference>
<gene>
    <name evidence="4" type="ORF">Ae201684_012780</name>
</gene>
<dbReference type="PRINTS" id="PR00081">
    <property type="entry name" value="GDHRDH"/>
</dbReference>
<keyword evidence="5" id="KW-1185">Reference proteome</keyword>
<keyword evidence="2" id="KW-0521">NADP</keyword>
<dbReference type="Proteomes" id="UP000481153">
    <property type="component" value="Unassembled WGS sequence"/>
</dbReference>
<protein>
    <recommendedName>
        <fullName evidence="6">Ketoreductase (KR) domain-containing protein</fullName>
    </recommendedName>
</protein>
<evidence type="ECO:0000256" key="1">
    <source>
        <dbReference type="ARBA" id="ARBA00006484"/>
    </source>
</evidence>
<evidence type="ECO:0008006" key="6">
    <source>
        <dbReference type="Google" id="ProtNLM"/>
    </source>
</evidence>